<evidence type="ECO:0000256" key="4">
    <source>
        <dbReference type="ARBA" id="ARBA00022737"/>
    </source>
</evidence>
<protein>
    <recommendedName>
        <fullName evidence="2">Serine acetyltransferase</fullName>
    </recommendedName>
</protein>
<proteinExistence type="inferred from homology"/>
<reference evidence="7" key="1">
    <citation type="journal article" date="2019" name="Int. J. Syst. Evol. Microbiol.">
        <title>The Global Catalogue of Microorganisms (GCM) 10K type strain sequencing project: providing services to taxonomists for standard genome sequencing and annotation.</title>
        <authorList>
            <consortium name="The Broad Institute Genomics Platform"/>
            <consortium name="The Broad Institute Genome Sequencing Center for Infectious Disease"/>
            <person name="Wu L."/>
            <person name="Ma J."/>
        </authorList>
    </citation>
    <scope>NUCLEOTIDE SEQUENCE [LARGE SCALE GENOMIC DNA]</scope>
    <source>
        <strain evidence="7">JCM 18532</strain>
    </source>
</reference>
<evidence type="ECO:0000256" key="2">
    <source>
        <dbReference type="ARBA" id="ARBA00018522"/>
    </source>
</evidence>
<keyword evidence="7" id="KW-1185">Reference proteome</keyword>
<evidence type="ECO:0000256" key="1">
    <source>
        <dbReference type="ARBA" id="ARBA00007274"/>
    </source>
</evidence>
<dbReference type="SUPFAM" id="SSF51161">
    <property type="entry name" value="Trimeric LpxA-like enzymes"/>
    <property type="match status" value="1"/>
</dbReference>
<dbReference type="EMBL" id="BAABKN010000015">
    <property type="protein sequence ID" value="GAA4740190.1"/>
    <property type="molecule type" value="Genomic_DNA"/>
</dbReference>
<gene>
    <name evidence="6" type="ORF">GCM10023350_25790</name>
</gene>
<dbReference type="PANTHER" id="PTHR42811">
    <property type="entry name" value="SERINE ACETYLTRANSFERASE"/>
    <property type="match status" value="1"/>
</dbReference>
<dbReference type="InterPro" id="IPR001451">
    <property type="entry name" value="Hexapep"/>
</dbReference>
<evidence type="ECO:0000256" key="3">
    <source>
        <dbReference type="ARBA" id="ARBA00022679"/>
    </source>
</evidence>
<comment type="caution">
    <text evidence="6">The sequence shown here is derived from an EMBL/GenBank/DDBJ whole genome shotgun (WGS) entry which is preliminary data.</text>
</comment>
<dbReference type="InterPro" id="IPR005881">
    <property type="entry name" value="Ser_O-AcTrfase"/>
</dbReference>
<dbReference type="InterPro" id="IPR045304">
    <property type="entry name" value="LbH_SAT"/>
</dbReference>
<dbReference type="Proteomes" id="UP001499882">
    <property type="component" value="Unassembled WGS sequence"/>
</dbReference>
<dbReference type="InterPro" id="IPR011004">
    <property type="entry name" value="Trimer_LpxA-like_sf"/>
</dbReference>
<keyword evidence="5" id="KW-0012">Acyltransferase</keyword>
<dbReference type="Pfam" id="PF00132">
    <property type="entry name" value="Hexapep"/>
    <property type="match status" value="1"/>
</dbReference>
<sequence length="117" mass="11819">MAYRVIVDWILGVEIPPGTNIGGGLRLHHAHGIVIHGATIIGRDVEIHQGVTLGARRTGSDCPTIGSRVKIGTGAIIIGAVTIGDDAKIGAGAVVISDVPARGIAVGNPARVIPPAD</sequence>
<name>A0ABP8YW77_9ACTN</name>
<dbReference type="InterPro" id="IPR018357">
    <property type="entry name" value="Hexapep_transf_CS"/>
</dbReference>
<dbReference type="PIRSF" id="PIRSF000441">
    <property type="entry name" value="CysE"/>
    <property type="match status" value="1"/>
</dbReference>
<dbReference type="CDD" id="cd03354">
    <property type="entry name" value="LbH_SAT"/>
    <property type="match status" value="1"/>
</dbReference>
<evidence type="ECO:0000256" key="5">
    <source>
        <dbReference type="ARBA" id="ARBA00023315"/>
    </source>
</evidence>
<dbReference type="Gene3D" id="2.160.10.10">
    <property type="entry name" value="Hexapeptide repeat proteins"/>
    <property type="match status" value="1"/>
</dbReference>
<accession>A0ABP8YW77</accession>
<evidence type="ECO:0000313" key="6">
    <source>
        <dbReference type="EMBL" id="GAA4740190.1"/>
    </source>
</evidence>
<keyword evidence="3" id="KW-0808">Transferase</keyword>
<dbReference type="PROSITE" id="PS00101">
    <property type="entry name" value="HEXAPEP_TRANSFERASES"/>
    <property type="match status" value="1"/>
</dbReference>
<keyword evidence="4" id="KW-0677">Repeat</keyword>
<evidence type="ECO:0000313" key="7">
    <source>
        <dbReference type="Proteomes" id="UP001499882"/>
    </source>
</evidence>
<comment type="similarity">
    <text evidence="1">Belongs to the transferase hexapeptide repeat family.</text>
</comment>
<organism evidence="6 7">
    <name type="scientific">Nocardioides endophyticus</name>
    <dbReference type="NCBI Taxonomy" id="1353775"/>
    <lineage>
        <taxon>Bacteria</taxon>
        <taxon>Bacillati</taxon>
        <taxon>Actinomycetota</taxon>
        <taxon>Actinomycetes</taxon>
        <taxon>Propionibacteriales</taxon>
        <taxon>Nocardioidaceae</taxon>
        <taxon>Nocardioides</taxon>
    </lineage>
</organism>